<evidence type="ECO:0000313" key="2">
    <source>
        <dbReference type="EMBL" id="QHD64934.1"/>
    </source>
</evidence>
<gene>
    <name evidence="2" type="ORF">GP480_00390</name>
</gene>
<reference evidence="2 3" key="2">
    <citation type="journal article" date="2020" name="MBio">
        <title>Isolation and Molecular Analysis of a Novel Neorickettsia Species That Causes Potomac Horse Fever.</title>
        <authorList>
            <person name="Teymournejad O."/>
            <person name="Lin M."/>
            <person name="Bekebrede H."/>
            <person name="Kamr A."/>
            <person name="Toribio R.E."/>
            <person name="Arroyo L.G."/>
            <person name="Baird J.D."/>
            <person name="Rikihisa Y."/>
        </authorList>
    </citation>
    <scope>NUCLEOTIDE SEQUENCE [LARGE SCALE GENOMIC DNA]</scope>
    <source>
        <strain evidence="2 3">Fin17</strain>
    </source>
</reference>
<dbReference type="Proteomes" id="UP000464912">
    <property type="component" value="Chromosome"/>
</dbReference>
<name>A0A6P1G9Q8_9RICK</name>
<accession>A0A6P1G9Q8</accession>
<evidence type="ECO:0000256" key="1">
    <source>
        <dbReference type="SAM" id="Phobius"/>
    </source>
</evidence>
<evidence type="ECO:0000313" key="3">
    <source>
        <dbReference type="Proteomes" id="UP000464912"/>
    </source>
</evidence>
<dbReference type="KEGG" id="nef:GP480_00390"/>
<sequence length="313" mass="35211">MSAVELCEPKCLISILLIAVVSLLSLLVVLAIWIISLRMVKAEIRTLKKRVEDFHERLDLYFAMSTDMSCDQEVSMQYVDGLHQTHWIQSSGDLSNAAYCTADGAERMPTNEHTLVKQLKPEAPLPNVAYCTVDDGEKLAIYQKMVEKWLRYEAPLSNAAYCTADGAEKLSIYENMLIKWLMDEAPLSDAVHYTANAAEKLAIYEHIFVKWLTHKASLSLKNVESQRYDHTVNVSESLKTDSCNNAKPMAGFLKVKYIKDPIFMHFMRSELSCFSMIVPPLSDASESEEQETSVELPSVTESGSLNISRVLLA</sequence>
<reference evidence="2 3" key="1">
    <citation type="journal article" date="2020" name="MBio">
        <title>Erratum for Teymournejad et al., 'Isolation and Molecular Analysis of a Novel Neorickettsia Species That Causes Potomac Horse Fever'.</title>
        <authorList>
            <person name="Teymournejad O."/>
            <person name="Lin M."/>
            <person name="Bekebrede H."/>
            <person name="Kamr A."/>
            <person name="Toribio R.E."/>
            <person name="Arroyo L.G."/>
            <person name="Baird J.D."/>
            <person name="Rikihisa Y."/>
        </authorList>
    </citation>
    <scope>NUCLEOTIDE SEQUENCE [LARGE SCALE GENOMIC DNA]</scope>
    <source>
        <strain evidence="2 3">Fin17</strain>
    </source>
</reference>
<keyword evidence="1" id="KW-1133">Transmembrane helix</keyword>
<dbReference type="RefSeq" id="WP_160094852.1">
    <property type="nucleotide sequence ID" value="NZ_CP047224.1"/>
</dbReference>
<organism evidence="2 3">
    <name type="scientific">Neorickettsia findlayensis</name>
    <dbReference type="NCBI Taxonomy" id="2686014"/>
    <lineage>
        <taxon>Bacteria</taxon>
        <taxon>Pseudomonadati</taxon>
        <taxon>Pseudomonadota</taxon>
        <taxon>Alphaproteobacteria</taxon>
        <taxon>Rickettsiales</taxon>
        <taxon>Anaplasmataceae</taxon>
        <taxon>Neorickettsia</taxon>
    </lineage>
</organism>
<dbReference type="AlphaFoldDB" id="A0A6P1G9Q8"/>
<feature type="transmembrane region" description="Helical" evidence="1">
    <location>
        <begin position="12"/>
        <end position="40"/>
    </location>
</feature>
<keyword evidence="1" id="KW-0812">Transmembrane</keyword>
<keyword evidence="1" id="KW-0472">Membrane</keyword>
<proteinExistence type="predicted"/>
<protein>
    <submittedName>
        <fullName evidence="2">Uncharacterized protein</fullName>
    </submittedName>
</protein>
<keyword evidence="3" id="KW-1185">Reference proteome</keyword>
<dbReference type="EMBL" id="CP047224">
    <property type="protein sequence ID" value="QHD64934.1"/>
    <property type="molecule type" value="Genomic_DNA"/>
</dbReference>